<keyword evidence="3" id="KW-0963">Cytoplasm</keyword>
<dbReference type="PANTHER" id="PTHR11414:SF21">
    <property type="entry name" value="CYSTATIN 14A, TANDEM DUPLICATE 1-RELATED"/>
    <property type="match status" value="1"/>
</dbReference>
<evidence type="ECO:0000256" key="5">
    <source>
        <dbReference type="ARBA" id="ARBA00022704"/>
    </source>
</evidence>
<dbReference type="PROSITE" id="PS00287">
    <property type="entry name" value="CYSTATIN"/>
    <property type="match status" value="1"/>
</dbReference>
<dbReference type="InterPro" id="IPR000010">
    <property type="entry name" value="Cystatin_dom"/>
</dbReference>
<keyword evidence="4" id="KW-0646">Protease inhibitor</keyword>
<comment type="subcellular location">
    <subcellularLocation>
        <location evidence="1">Cytoplasm</location>
    </subcellularLocation>
</comment>
<keyword evidence="8" id="KW-1185">Reference proteome</keyword>
<dbReference type="Proteomes" id="UP001249851">
    <property type="component" value="Unassembled WGS sequence"/>
</dbReference>
<proteinExistence type="inferred from homology"/>
<dbReference type="InterPro" id="IPR001713">
    <property type="entry name" value="Prot_inh_stefin"/>
</dbReference>
<dbReference type="AlphaFoldDB" id="A0AAD9R0S0"/>
<reference evidence="7" key="1">
    <citation type="journal article" date="2023" name="G3 (Bethesda)">
        <title>Whole genome assembly and annotation of the endangered Caribbean coral Acropora cervicornis.</title>
        <authorList>
            <person name="Selwyn J.D."/>
            <person name="Vollmer S.V."/>
        </authorList>
    </citation>
    <scope>NUCLEOTIDE SEQUENCE</scope>
    <source>
        <strain evidence="7">K2</strain>
    </source>
</reference>
<keyword evidence="5" id="KW-0789">Thiol protease inhibitor</keyword>
<evidence type="ECO:0000313" key="7">
    <source>
        <dbReference type="EMBL" id="KAK2570997.1"/>
    </source>
</evidence>
<protein>
    <submittedName>
        <fullName evidence="7">Cystatin-B</fullName>
    </submittedName>
</protein>
<dbReference type="PANTHER" id="PTHR11414">
    <property type="entry name" value="CYSTATIN FAMILY MEMBER"/>
    <property type="match status" value="1"/>
</dbReference>
<sequence>MAMCGGTGQLKQADKEVQQICDQVKEEAEKKAGSKFPQFVAVSYKTQVVAGTNYFIKVNVGDGNFIHLRVYKKLPHAGSTLELSALKTGMKEDSALEYFQ</sequence>
<dbReference type="PRINTS" id="PR00295">
    <property type="entry name" value="STEFINA"/>
</dbReference>
<dbReference type="Pfam" id="PF00031">
    <property type="entry name" value="Cystatin"/>
    <property type="match status" value="1"/>
</dbReference>
<evidence type="ECO:0000256" key="2">
    <source>
        <dbReference type="ARBA" id="ARBA00009403"/>
    </source>
</evidence>
<reference evidence="7" key="2">
    <citation type="journal article" date="2023" name="Science">
        <title>Genomic signatures of disease resistance in endangered staghorn corals.</title>
        <authorList>
            <person name="Vollmer S.V."/>
            <person name="Selwyn J.D."/>
            <person name="Despard B.A."/>
            <person name="Roesel C.L."/>
        </authorList>
    </citation>
    <scope>NUCLEOTIDE SEQUENCE</scope>
    <source>
        <strain evidence="7">K2</strain>
    </source>
</reference>
<dbReference type="GO" id="GO:0004869">
    <property type="term" value="F:cysteine-type endopeptidase inhibitor activity"/>
    <property type="evidence" value="ECO:0007669"/>
    <property type="project" value="UniProtKB-KW"/>
</dbReference>
<dbReference type="Gene3D" id="3.10.450.10">
    <property type="match status" value="1"/>
</dbReference>
<evidence type="ECO:0000256" key="1">
    <source>
        <dbReference type="ARBA" id="ARBA00004496"/>
    </source>
</evidence>
<organism evidence="7 8">
    <name type="scientific">Acropora cervicornis</name>
    <name type="common">Staghorn coral</name>
    <dbReference type="NCBI Taxonomy" id="6130"/>
    <lineage>
        <taxon>Eukaryota</taxon>
        <taxon>Metazoa</taxon>
        <taxon>Cnidaria</taxon>
        <taxon>Anthozoa</taxon>
        <taxon>Hexacorallia</taxon>
        <taxon>Scleractinia</taxon>
        <taxon>Astrocoeniina</taxon>
        <taxon>Acroporidae</taxon>
        <taxon>Acropora</taxon>
    </lineage>
</organism>
<dbReference type="GO" id="GO:0005829">
    <property type="term" value="C:cytosol"/>
    <property type="evidence" value="ECO:0007669"/>
    <property type="project" value="TreeGrafter"/>
</dbReference>
<dbReference type="CDD" id="cd00042">
    <property type="entry name" value="CY"/>
    <property type="match status" value="1"/>
</dbReference>
<feature type="domain" description="Cystatin" evidence="6">
    <location>
        <begin position="2"/>
        <end position="99"/>
    </location>
</feature>
<dbReference type="EMBL" id="JARQWQ010000007">
    <property type="protein sequence ID" value="KAK2570997.1"/>
    <property type="molecule type" value="Genomic_DNA"/>
</dbReference>
<dbReference type="InterPro" id="IPR046350">
    <property type="entry name" value="Cystatin_sf"/>
</dbReference>
<evidence type="ECO:0000256" key="4">
    <source>
        <dbReference type="ARBA" id="ARBA00022690"/>
    </source>
</evidence>
<dbReference type="FunFam" id="3.10.450.10:FF:000001">
    <property type="entry name" value="Cystatin-A"/>
    <property type="match status" value="1"/>
</dbReference>
<evidence type="ECO:0000259" key="6">
    <source>
        <dbReference type="SMART" id="SM00043"/>
    </source>
</evidence>
<gene>
    <name evidence="7" type="ORF">P5673_004730</name>
</gene>
<dbReference type="SUPFAM" id="SSF54403">
    <property type="entry name" value="Cystatin/monellin"/>
    <property type="match status" value="1"/>
</dbReference>
<dbReference type="SMART" id="SM00043">
    <property type="entry name" value="CY"/>
    <property type="match status" value="1"/>
</dbReference>
<evidence type="ECO:0000256" key="3">
    <source>
        <dbReference type="ARBA" id="ARBA00022490"/>
    </source>
</evidence>
<accession>A0AAD9R0S0</accession>
<dbReference type="InterPro" id="IPR018073">
    <property type="entry name" value="Prot_inh_cystat_CS"/>
</dbReference>
<evidence type="ECO:0000313" key="8">
    <source>
        <dbReference type="Proteomes" id="UP001249851"/>
    </source>
</evidence>
<comment type="caution">
    <text evidence="7">The sequence shown here is derived from an EMBL/GenBank/DDBJ whole genome shotgun (WGS) entry which is preliminary data.</text>
</comment>
<name>A0AAD9R0S0_ACRCE</name>
<comment type="similarity">
    <text evidence="2">Belongs to the cystatin family.</text>
</comment>